<comment type="cofactor">
    <cofactor evidence="7">
        <name>[2Fe-2S] cluster</name>
        <dbReference type="ChEBI" id="CHEBI:190135"/>
    </cofactor>
</comment>
<evidence type="ECO:0000256" key="2">
    <source>
        <dbReference type="ARBA" id="ARBA00022714"/>
    </source>
</evidence>
<evidence type="ECO:0000313" key="12">
    <source>
        <dbReference type="Proteomes" id="UP001162780"/>
    </source>
</evidence>
<dbReference type="Pfam" id="PF04324">
    <property type="entry name" value="Fer2_BFD"/>
    <property type="match status" value="1"/>
</dbReference>
<dbReference type="InterPro" id="IPR041854">
    <property type="entry name" value="BFD-like_2Fe2S-bd_dom_sf"/>
</dbReference>
<dbReference type="PANTHER" id="PTHR37424:SF1">
    <property type="entry name" value="BACTERIOFERRITIN-ASSOCIATED FERREDOXIN"/>
    <property type="match status" value="1"/>
</dbReference>
<evidence type="ECO:0000256" key="1">
    <source>
        <dbReference type="ARBA" id="ARBA00022448"/>
    </source>
</evidence>
<keyword evidence="4" id="KW-0249">Electron transport</keyword>
<keyword evidence="1" id="KW-0813">Transport</keyword>
<feature type="domain" description="BFD-like [2Fe-2S]-binding" evidence="10">
    <location>
        <begin position="2"/>
        <end position="51"/>
    </location>
</feature>
<evidence type="ECO:0000256" key="4">
    <source>
        <dbReference type="ARBA" id="ARBA00022982"/>
    </source>
</evidence>
<organism evidence="11 12">
    <name type="scientific">Methylomonas rapida</name>
    <dbReference type="NCBI Taxonomy" id="2963939"/>
    <lineage>
        <taxon>Bacteria</taxon>
        <taxon>Pseudomonadati</taxon>
        <taxon>Pseudomonadota</taxon>
        <taxon>Gammaproteobacteria</taxon>
        <taxon>Methylococcales</taxon>
        <taxon>Methylococcaceae</taxon>
        <taxon>Methylomonas</taxon>
    </lineage>
</organism>
<evidence type="ECO:0000256" key="3">
    <source>
        <dbReference type="ARBA" id="ARBA00022723"/>
    </source>
</evidence>
<dbReference type="Proteomes" id="UP001162780">
    <property type="component" value="Chromosome"/>
</dbReference>
<keyword evidence="5" id="KW-0408">Iron</keyword>
<evidence type="ECO:0000259" key="10">
    <source>
        <dbReference type="Pfam" id="PF04324"/>
    </source>
</evidence>
<keyword evidence="12" id="KW-1185">Reference proteome</keyword>
<evidence type="ECO:0000256" key="8">
    <source>
        <dbReference type="ARBA" id="ARBA00039386"/>
    </source>
</evidence>
<reference evidence="11" key="1">
    <citation type="submission" date="2022-11" db="EMBL/GenBank/DDBJ databases">
        <title>Methylomonas rapida sp. nov., Carotenoid-Producing Obligate Methanotrophs with High Growth Characteristics and Biotechnological Potential.</title>
        <authorList>
            <person name="Tikhonova E.N."/>
            <person name="Suleimanov R.Z."/>
            <person name="Miroshnikov K."/>
            <person name="Oshkin I.Y."/>
            <person name="Belova S.E."/>
            <person name="Danilova O.V."/>
            <person name="Ashikhmin A."/>
            <person name="Konopkin A."/>
            <person name="But S.Y."/>
            <person name="Khmelenina V.N."/>
            <person name="Kuznetsov N."/>
            <person name="Pimenov N.V."/>
            <person name="Dedysh S.N."/>
        </authorList>
    </citation>
    <scope>NUCLEOTIDE SEQUENCE</scope>
    <source>
        <strain evidence="11">MP1</strain>
    </source>
</reference>
<evidence type="ECO:0000256" key="5">
    <source>
        <dbReference type="ARBA" id="ARBA00023004"/>
    </source>
</evidence>
<keyword evidence="6" id="KW-0411">Iron-sulfur</keyword>
<dbReference type="RefSeq" id="WP_269021864.1">
    <property type="nucleotide sequence ID" value="NZ_CP113517.1"/>
</dbReference>
<evidence type="ECO:0000256" key="7">
    <source>
        <dbReference type="ARBA" id="ARBA00034078"/>
    </source>
</evidence>
<dbReference type="Gene3D" id="1.10.10.1100">
    <property type="entry name" value="BFD-like [2Fe-2S]-binding domain"/>
    <property type="match status" value="1"/>
</dbReference>
<keyword evidence="2" id="KW-0001">2Fe-2S</keyword>
<dbReference type="InterPro" id="IPR052371">
    <property type="entry name" value="BFD-associated_ferredoxin"/>
</dbReference>
<sequence length="62" mass="6826">MYICVCKAVTDRQVAQAINQGACTRRQLMQCTGAGSVCGKCSQSIKNMLEEQVCRQQERQAA</sequence>
<comment type="similarity">
    <text evidence="9">Belongs to the Bfd family.</text>
</comment>
<protein>
    <recommendedName>
        <fullName evidence="8">Bacterioferritin-associated ferredoxin</fullName>
    </recommendedName>
</protein>
<evidence type="ECO:0000256" key="9">
    <source>
        <dbReference type="ARBA" id="ARBA00046332"/>
    </source>
</evidence>
<dbReference type="PANTHER" id="PTHR37424">
    <property type="entry name" value="BACTERIOFERRITIN-ASSOCIATED FERREDOXIN"/>
    <property type="match status" value="1"/>
</dbReference>
<dbReference type="EMBL" id="CP113517">
    <property type="protein sequence ID" value="WAR43912.1"/>
    <property type="molecule type" value="Genomic_DNA"/>
</dbReference>
<evidence type="ECO:0000256" key="6">
    <source>
        <dbReference type="ARBA" id="ARBA00023014"/>
    </source>
</evidence>
<gene>
    <name evidence="11" type="ORF">NM686_016265</name>
</gene>
<dbReference type="InterPro" id="IPR007419">
    <property type="entry name" value="BFD-like_2Fe2S-bd_dom"/>
</dbReference>
<keyword evidence="3" id="KW-0479">Metal-binding</keyword>
<evidence type="ECO:0000313" key="11">
    <source>
        <dbReference type="EMBL" id="WAR43912.1"/>
    </source>
</evidence>
<name>A0ABY7GF51_9GAMM</name>
<accession>A0ABY7GF51</accession>
<proteinExistence type="inferred from homology"/>